<dbReference type="InterPro" id="IPR011990">
    <property type="entry name" value="TPR-like_helical_dom_sf"/>
</dbReference>
<dbReference type="EMBL" id="LAZR01069384">
    <property type="protein sequence ID" value="KKK47809.1"/>
    <property type="molecule type" value="Genomic_DNA"/>
</dbReference>
<dbReference type="Pfam" id="PF13174">
    <property type="entry name" value="TPR_6"/>
    <property type="match status" value="1"/>
</dbReference>
<proteinExistence type="predicted"/>
<name>A0A0F8Y0P5_9ZZZZ</name>
<feature type="non-terminal residue" evidence="1">
    <location>
        <position position="219"/>
    </location>
</feature>
<dbReference type="SUPFAM" id="SSF48452">
    <property type="entry name" value="TPR-like"/>
    <property type="match status" value="1"/>
</dbReference>
<evidence type="ECO:0000313" key="1">
    <source>
        <dbReference type="EMBL" id="KKK47809.1"/>
    </source>
</evidence>
<accession>A0A0F8Y0P5</accession>
<organism evidence="1">
    <name type="scientific">marine sediment metagenome</name>
    <dbReference type="NCBI Taxonomy" id="412755"/>
    <lineage>
        <taxon>unclassified sequences</taxon>
        <taxon>metagenomes</taxon>
        <taxon>ecological metagenomes</taxon>
    </lineage>
</organism>
<gene>
    <name evidence="1" type="ORF">LCGC14_3151450</name>
</gene>
<dbReference type="Gene3D" id="1.25.40.10">
    <property type="entry name" value="Tetratricopeptide repeat domain"/>
    <property type="match status" value="1"/>
</dbReference>
<reference evidence="1" key="1">
    <citation type="journal article" date="2015" name="Nature">
        <title>Complex archaea that bridge the gap between prokaryotes and eukaryotes.</title>
        <authorList>
            <person name="Spang A."/>
            <person name="Saw J.H."/>
            <person name="Jorgensen S.L."/>
            <person name="Zaremba-Niedzwiedzka K."/>
            <person name="Martijn J."/>
            <person name="Lind A.E."/>
            <person name="van Eijk R."/>
            <person name="Schleper C."/>
            <person name="Guy L."/>
            <person name="Ettema T.J."/>
        </authorList>
    </citation>
    <scope>NUCLEOTIDE SEQUENCE</scope>
</reference>
<dbReference type="AlphaFoldDB" id="A0A0F8Y0P5"/>
<sequence>MQTASGTSKTWSVFAVAALLIAASAGSAPAQSYYRNYLDRWEIHYPDADFKRLDTFEAHSLTKADKAYNQKNYKQAHALYQSFTLEFGKSKAVPFALLRIGRCRHKLGKRHKAVDEYQEVLDYFPNRVRYAAAALYSQGLCFWQNGEEAKALAKWMEMAKDTEYAKHFLAAPALNQLATSLAKKGEADKAAGYYAKVAVNFRSSNRNAAAHAMENVIYH</sequence>
<protein>
    <submittedName>
        <fullName evidence="1">Uncharacterized protein</fullName>
    </submittedName>
</protein>
<dbReference type="InterPro" id="IPR019734">
    <property type="entry name" value="TPR_rpt"/>
</dbReference>
<dbReference type="PROSITE" id="PS50005">
    <property type="entry name" value="TPR"/>
    <property type="match status" value="1"/>
</dbReference>
<dbReference type="SMART" id="SM00028">
    <property type="entry name" value="TPR"/>
    <property type="match status" value="2"/>
</dbReference>
<comment type="caution">
    <text evidence="1">The sequence shown here is derived from an EMBL/GenBank/DDBJ whole genome shotgun (WGS) entry which is preliminary data.</text>
</comment>